<organism evidence="1 2">
    <name type="scientific">Tissierella simiarum</name>
    <dbReference type="NCBI Taxonomy" id="2841534"/>
    <lineage>
        <taxon>Bacteria</taxon>
        <taxon>Bacillati</taxon>
        <taxon>Bacillota</taxon>
        <taxon>Tissierellia</taxon>
        <taxon>Tissierellales</taxon>
        <taxon>Tissierellaceae</taxon>
        <taxon>Tissierella</taxon>
    </lineage>
</organism>
<sequence>MRIKRQIKWIESLTKENPKDALLVKKAFYSASVPLSSMGIFHTDRGSEFKNRIVDEIMASFDIKRS</sequence>
<protein>
    <recommendedName>
        <fullName evidence="3">Integrase catalytic domain-containing protein</fullName>
    </recommendedName>
</protein>
<proteinExistence type="predicted"/>
<accession>A0ABS6E2E9</accession>
<evidence type="ECO:0008006" key="3">
    <source>
        <dbReference type="Google" id="ProtNLM"/>
    </source>
</evidence>
<dbReference type="Proteomes" id="UP000749471">
    <property type="component" value="Unassembled WGS sequence"/>
</dbReference>
<name>A0ABS6E2E9_9FIRM</name>
<dbReference type="EMBL" id="JAHLPM010000002">
    <property type="protein sequence ID" value="MBU5437086.1"/>
    <property type="molecule type" value="Genomic_DNA"/>
</dbReference>
<gene>
    <name evidence="1" type="ORF">KQI42_03635</name>
</gene>
<dbReference type="RefSeq" id="WP_216516830.1">
    <property type="nucleotide sequence ID" value="NZ_JAHLPM010000002.1"/>
</dbReference>
<keyword evidence="2" id="KW-1185">Reference proteome</keyword>
<reference evidence="1 2" key="1">
    <citation type="submission" date="2021-06" db="EMBL/GenBank/DDBJ databases">
        <authorList>
            <person name="Sun Q."/>
            <person name="Li D."/>
        </authorList>
    </citation>
    <scope>NUCLEOTIDE SEQUENCE [LARGE SCALE GENOMIC DNA]</scope>
    <source>
        <strain evidence="1 2">MSJ-40</strain>
    </source>
</reference>
<comment type="caution">
    <text evidence="1">The sequence shown here is derived from an EMBL/GenBank/DDBJ whole genome shotgun (WGS) entry which is preliminary data.</text>
</comment>
<evidence type="ECO:0000313" key="2">
    <source>
        <dbReference type="Proteomes" id="UP000749471"/>
    </source>
</evidence>
<evidence type="ECO:0000313" key="1">
    <source>
        <dbReference type="EMBL" id="MBU5437086.1"/>
    </source>
</evidence>